<keyword evidence="3 10" id="KW-0812">Transmembrane</keyword>
<dbReference type="RefSeq" id="WP_213409256.1">
    <property type="nucleotide sequence ID" value="NZ_CP074441.1"/>
</dbReference>
<comment type="caution">
    <text evidence="11">The sequence shown here is derived from an EMBL/GenBank/DDBJ whole genome shotgun (WGS) entry which is preliminary data.</text>
</comment>
<reference evidence="11 12" key="1">
    <citation type="submission" date="2022-10" db="EMBL/GenBank/DDBJ databases">
        <title>Weissella fermenti sp. nov., isolated from fermented cabbage.</title>
        <authorList>
            <person name="Lee J.K."/>
            <person name="Baek J.H."/>
            <person name="Choi D.G."/>
            <person name="Kim J.M."/>
            <person name="Jeon C.O."/>
        </authorList>
    </citation>
    <scope>NUCLEOTIDE SEQUENCE [LARGE SCALE GENOMIC DNA]</scope>
    <source>
        <strain evidence="11 12">KACC 18534</strain>
    </source>
</reference>
<evidence type="ECO:0000256" key="7">
    <source>
        <dbReference type="ARBA" id="ARBA00035120"/>
    </source>
</evidence>
<gene>
    <name evidence="11" type="ORF">OIT44_00955</name>
</gene>
<evidence type="ECO:0000256" key="6">
    <source>
        <dbReference type="ARBA" id="ARBA00023303"/>
    </source>
</evidence>
<protein>
    <recommendedName>
        <fullName evidence="10">Fluoride-specific ion channel</fullName>
    </recommendedName>
</protein>
<evidence type="ECO:0000256" key="9">
    <source>
        <dbReference type="ARBA" id="ARBA00049940"/>
    </source>
</evidence>
<dbReference type="Pfam" id="PF02537">
    <property type="entry name" value="CRCB"/>
    <property type="match status" value="1"/>
</dbReference>
<feature type="transmembrane region" description="Helical" evidence="10">
    <location>
        <begin position="33"/>
        <end position="52"/>
    </location>
</feature>
<sequence length="119" mass="12647">MVMIIVASLGAAVGSVARFLIQARFTAYAERTILGINWLAAFLAGIMVSLHLSPVLHTLMLVGLIGGFSTFSGPIIKLADSLGDASKRLRAIRDIVILFAGGIILFDLGYLLTAYVMGH</sequence>
<evidence type="ECO:0000256" key="10">
    <source>
        <dbReference type="RuleBase" id="RU004340"/>
    </source>
</evidence>
<evidence type="ECO:0000256" key="2">
    <source>
        <dbReference type="ARBA" id="ARBA00022475"/>
    </source>
</evidence>
<evidence type="ECO:0000256" key="5">
    <source>
        <dbReference type="ARBA" id="ARBA00023136"/>
    </source>
</evidence>
<evidence type="ECO:0000256" key="3">
    <source>
        <dbReference type="ARBA" id="ARBA00022692"/>
    </source>
</evidence>
<comment type="catalytic activity">
    <reaction evidence="8">
        <text>fluoride(in) = fluoride(out)</text>
        <dbReference type="Rhea" id="RHEA:76159"/>
        <dbReference type="ChEBI" id="CHEBI:17051"/>
    </reaction>
    <physiologicalReaction direction="left-to-right" evidence="8">
        <dbReference type="Rhea" id="RHEA:76160"/>
    </physiologicalReaction>
</comment>
<comment type="similarity">
    <text evidence="7 10">Belongs to the fluoride channel Fluc/FEX (TC 1.A.43) family.</text>
</comment>
<keyword evidence="6" id="KW-0813">Transport</keyword>
<keyword evidence="12" id="KW-1185">Reference proteome</keyword>
<organism evidence="11 12">
    <name type="scientific">Weissella ceti</name>
    <dbReference type="NCBI Taxonomy" id="759620"/>
    <lineage>
        <taxon>Bacteria</taxon>
        <taxon>Bacillati</taxon>
        <taxon>Bacillota</taxon>
        <taxon>Bacilli</taxon>
        <taxon>Lactobacillales</taxon>
        <taxon>Lactobacillaceae</taxon>
        <taxon>Weissella</taxon>
    </lineage>
</organism>
<accession>A0ABT3E2S5</accession>
<keyword evidence="4 10" id="KW-1133">Transmembrane helix</keyword>
<name>A0ABT3E2S5_9LACO</name>
<dbReference type="InterPro" id="IPR003691">
    <property type="entry name" value="FluC"/>
</dbReference>
<keyword evidence="2 10" id="KW-1003">Cell membrane</keyword>
<evidence type="ECO:0000256" key="4">
    <source>
        <dbReference type="ARBA" id="ARBA00022989"/>
    </source>
</evidence>
<keyword evidence="6" id="KW-0406">Ion transport</keyword>
<keyword evidence="6" id="KW-0407">Ion channel</keyword>
<comment type="subcellular location">
    <subcellularLocation>
        <location evidence="1">Cell membrane</location>
        <topology evidence="1">Multi-pass membrane protein</topology>
    </subcellularLocation>
</comment>
<feature type="transmembrane region" description="Helical" evidence="10">
    <location>
        <begin position="59"/>
        <end position="76"/>
    </location>
</feature>
<feature type="transmembrane region" description="Helical" evidence="10">
    <location>
        <begin position="96"/>
        <end position="117"/>
    </location>
</feature>
<dbReference type="EMBL" id="JAOZFE010000001">
    <property type="protein sequence ID" value="MCW0952645.1"/>
    <property type="molecule type" value="Genomic_DNA"/>
</dbReference>
<dbReference type="Proteomes" id="UP001526225">
    <property type="component" value="Unassembled WGS sequence"/>
</dbReference>
<evidence type="ECO:0000313" key="11">
    <source>
        <dbReference type="EMBL" id="MCW0952645.1"/>
    </source>
</evidence>
<evidence type="ECO:0000313" key="12">
    <source>
        <dbReference type="Proteomes" id="UP001526225"/>
    </source>
</evidence>
<evidence type="ECO:0000256" key="8">
    <source>
        <dbReference type="ARBA" id="ARBA00035585"/>
    </source>
</evidence>
<comment type="function">
    <text evidence="9">Fluoride-specific ion channel. Important for reducing fluoride concentration in the cell, thus reducing its toxicity.</text>
</comment>
<evidence type="ECO:0000256" key="1">
    <source>
        <dbReference type="ARBA" id="ARBA00004651"/>
    </source>
</evidence>
<proteinExistence type="inferred from homology"/>
<keyword evidence="5 10" id="KW-0472">Membrane</keyword>